<keyword evidence="2" id="KW-1185">Reference proteome</keyword>
<dbReference type="EMBL" id="MKZS01000001">
    <property type="protein sequence ID" value="OLT59227.1"/>
    <property type="molecule type" value="Genomic_DNA"/>
</dbReference>
<organism evidence="1 2">
    <name type="scientific">Moorena bouillonii PNG</name>
    <dbReference type="NCBI Taxonomy" id="568701"/>
    <lineage>
        <taxon>Bacteria</taxon>
        <taxon>Bacillati</taxon>
        <taxon>Cyanobacteriota</taxon>
        <taxon>Cyanophyceae</taxon>
        <taxon>Coleofasciculales</taxon>
        <taxon>Coleofasciculaceae</taxon>
        <taxon>Moorena</taxon>
    </lineage>
</organism>
<dbReference type="Proteomes" id="UP000186657">
    <property type="component" value="Unassembled WGS sequence"/>
</dbReference>
<protein>
    <recommendedName>
        <fullName evidence="3">DUF2281 domain-containing protein</fullName>
    </recommendedName>
</protein>
<evidence type="ECO:0000313" key="2">
    <source>
        <dbReference type="Proteomes" id="UP000186657"/>
    </source>
</evidence>
<name>A0A1U7MZV6_9CYAN</name>
<dbReference type="AlphaFoldDB" id="A0A1U7MZV6"/>
<proteinExistence type="predicted"/>
<comment type="caution">
    <text evidence="1">The sequence shown here is derived from an EMBL/GenBank/DDBJ whole genome shotgun (WGS) entry which is preliminary data.</text>
</comment>
<reference evidence="1 2" key="1">
    <citation type="submission" date="2016-10" db="EMBL/GenBank/DDBJ databases">
        <title>Comparative genomics uncovers the prolific and rare metabolic potential of the cyanobacterial genus Moorea.</title>
        <authorList>
            <person name="Leao T."/>
            <person name="Castelao G."/>
            <person name="Korobeynikov A."/>
            <person name="Monroe E.A."/>
            <person name="Podell S."/>
            <person name="Glukhov E."/>
            <person name="Allen E."/>
            <person name="Gerwick W.H."/>
            <person name="Gerwick L."/>
        </authorList>
    </citation>
    <scope>NUCLEOTIDE SEQUENCE [LARGE SCALE GENOMIC DNA]</scope>
    <source>
        <strain evidence="1 2">PNG5-198</strain>
    </source>
</reference>
<evidence type="ECO:0000313" key="1">
    <source>
        <dbReference type="EMBL" id="OLT59227.1"/>
    </source>
</evidence>
<dbReference type="RefSeq" id="WP_075898382.1">
    <property type="nucleotide sequence ID" value="NZ_MKZS01000001.1"/>
</dbReference>
<accession>A0A1U7MZV6</accession>
<evidence type="ECO:0008006" key="3">
    <source>
        <dbReference type="Google" id="ProtNLM"/>
    </source>
</evidence>
<gene>
    <name evidence="1" type="ORF">BJP37_09410</name>
</gene>
<sequence>MTPKQELLKELETVPSPVIKEVLNFLGFLKAKRPPVDFMDFAGMASDTPELIDDIIGNIEANRAMDLERIREL</sequence>